<gene>
    <name evidence="1" type="ORF">PG994_012583</name>
</gene>
<dbReference type="Proteomes" id="UP001480595">
    <property type="component" value="Unassembled WGS sequence"/>
</dbReference>
<name>A0ABR1TCP2_9PEZI</name>
<dbReference type="GeneID" id="92097055"/>
<reference evidence="1 2" key="1">
    <citation type="submission" date="2023-01" db="EMBL/GenBank/DDBJ databases">
        <title>Analysis of 21 Apiospora genomes using comparative genomics revels a genus with tremendous synthesis potential of carbohydrate active enzymes and secondary metabolites.</title>
        <authorList>
            <person name="Sorensen T."/>
        </authorList>
    </citation>
    <scope>NUCLEOTIDE SEQUENCE [LARGE SCALE GENOMIC DNA]</scope>
    <source>
        <strain evidence="1 2">CBS 135458</strain>
    </source>
</reference>
<evidence type="ECO:0000313" key="2">
    <source>
        <dbReference type="Proteomes" id="UP001480595"/>
    </source>
</evidence>
<dbReference type="EMBL" id="JAQQWL010000012">
    <property type="protein sequence ID" value="KAK8043745.1"/>
    <property type="molecule type" value="Genomic_DNA"/>
</dbReference>
<proteinExistence type="predicted"/>
<keyword evidence="2" id="KW-1185">Reference proteome</keyword>
<organism evidence="1 2">
    <name type="scientific">Apiospora phragmitis</name>
    <dbReference type="NCBI Taxonomy" id="2905665"/>
    <lineage>
        <taxon>Eukaryota</taxon>
        <taxon>Fungi</taxon>
        <taxon>Dikarya</taxon>
        <taxon>Ascomycota</taxon>
        <taxon>Pezizomycotina</taxon>
        <taxon>Sordariomycetes</taxon>
        <taxon>Xylariomycetidae</taxon>
        <taxon>Amphisphaeriales</taxon>
        <taxon>Apiosporaceae</taxon>
        <taxon>Apiospora</taxon>
    </lineage>
</organism>
<accession>A0ABR1TCP2</accession>
<evidence type="ECO:0000313" key="1">
    <source>
        <dbReference type="EMBL" id="KAK8043745.1"/>
    </source>
</evidence>
<sequence>MEALSSDTKRRLQRVDDLMLEIYQTRAEMRYIDAAAIKAGPQDITHLIPFYQSLKNYRHFIDPLQPDAMTKPEGVVLVHRCVEICARHNTTWRWPWATRTRTGAAEGRDR</sequence>
<protein>
    <submittedName>
        <fullName evidence="1">Uncharacterized protein</fullName>
    </submittedName>
</protein>
<comment type="caution">
    <text evidence="1">The sequence shown here is derived from an EMBL/GenBank/DDBJ whole genome shotgun (WGS) entry which is preliminary data.</text>
</comment>
<dbReference type="RefSeq" id="XP_066710140.1">
    <property type="nucleotide sequence ID" value="XM_066863992.1"/>
</dbReference>